<sequence>MSAPTSMEISCCLVLLLLLLFIHNGYSIDCFKCVSNNGANRACDDPFHNNYSTAILESPCMGGRKGRDGLFPATACIKIAGYYDDNGETITVRGCALDSGTLTTDTEIIRMSHCGKFYYDNRYVHGCLQSCSDADACNGSHPKDVESLLLSVALLLLATAR</sequence>
<feature type="chain" id="PRO_5045022804" evidence="3">
    <location>
        <begin position="28"/>
        <end position="161"/>
    </location>
</feature>
<dbReference type="InterPro" id="IPR031424">
    <property type="entry name" value="QVR-like"/>
</dbReference>
<dbReference type="PANTHER" id="PTHR38332:SF1">
    <property type="entry name" value="RE49668P"/>
    <property type="match status" value="1"/>
</dbReference>
<gene>
    <name evidence="5 6" type="primary">LOC108608914</name>
</gene>
<evidence type="ECO:0000313" key="5">
    <source>
        <dbReference type="RefSeq" id="XP_017856037.1"/>
    </source>
</evidence>
<evidence type="ECO:0000313" key="6">
    <source>
        <dbReference type="RefSeq" id="XP_017856038.1"/>
    </source>
</evidence>
<reference evidence="5 6" key="3">
    <citation type="submission" date="2025-05" db="UniProtKB">
        <authorList>
            <consortium name="RefSeq"/>
        </authorList>
    </citation>
    <scope>IDENTIFICATION</scope>
    <source>
        <tissue evidence="5 6">Whole organism</tissue>
    </source>
</reference>
<dbReference type="RefSeq" id="XP_017856038.1">
    <property type="nucleotide sequence ID" value="XM_018000549.1"/>
</dbReference>
<feature type="signal peptide" evidence="3">
    <location>
        <begin position="1"/>
        <end position="27"/>
    </location>
</feature>
<dbReference type="GeneID" id="108608914"/>
<accession>A0ABM1NM52</accession>
<dbReference type="Proteomes" id="UP000694904">
    <property type="component" value="Chromosome 2"/>
</dbReference>
<reference evidence="4" key="1">
    <citation type="journal article" date="1997" name="Nucleic Acids Res.">
        <title>tRNAscan-SE: a program for improved detection of transfer RNA genes in genomic sequence.</title>
        <authorList>
            <person name="Lowe T.M."/>
            <person name="Eddy S.R."/>
        </authorList>
    </citation>
    <scope>NUCLEOTIDE SEQUENCE [LARGE SCALE GENOMIC DNA]</scope>
</reference>
<evidence type="ECO:0000256" key="1">
    <source>
        <dbReference type="ARBA" id="ARBA00022729"/>
    </source>
</evidence>
<evidence type="ECO:0000313" key="4">
    <source>
        <dbReference type="Proteomes" id="UP000694904"/>
    </source>
</evidence>
<reference evidence="4" key="2">
    <citation type="journal article" date="2016" name="G3 (Bethesda)">
        <title>Genome Evolution in Three Species of Cactophilic Drosophila.</title>
        <authorList>
            <person name="Sanchez-Flores A."/>
            <person name="Penazola F."/>
            <person name="Carpinteyro-Ponce J."/>
            <person name="Nazario-Yepiz N."/>
            <person name="Abreu-Goodger C."/>
            <person name="Machado C.A."/>
            <person name="Markow T.A."/>
        </authorList>
    </citation>
    <scope>NUCLEOTIDE SEQUENCE [LARGE SCALE GENOMIC DNA]</scope>
</reference>
<protein>
    <submittedName>
        <fullName evidence="5 6">Uncharacterized protein LOC108608914</fullName>
    </submittedName>
</protein>
<keyword evidence="4" id="KW-1185">Reference proteome</keyword>
<evidence type="ECO:0000256" key="3">
    <source>
        <dbReference type="SAM" id="SignalP"/>
    </source>
</evidence>
<dbReference type="RefSeq" id="XP_017856037.1">
    <property type="nucleotide sequence ID" value="XM_018000548.1"/>
</dbReference>
<proteinExistence type="predicted"/>
<organism evidence="4 6">
    <name type="scientific">Drosophila arizonae</name>
    <name type="common">Fruit fly</name>
    <dbReference type="NCBI Taxonomy" id="7263"/>
    <lineage>
        <taxon>Eukaryota</taxon>
        <taxon>Metazoa</taxon>
        <taxon>Ecdysozoa</taxon>
        <taxon>Arthropoda</taxon>
        <taxon>Hexapoda</taxon>
        <taxon>Insecta</taxon>
        <taxon>Pterygota</taxon>
        <taxon>Neoptera</taxon>
        <taxon>Endopterygota</taxon>
        <taxon>Diptera</taxon>
        <taxon>Brachycera</taxon>
        <taxon>Muscomorpha</taxon>
        <taxon>Ephydroidea</taxon>
        <taxon>Drosophilidae</taxon>
        <taxon>Drosophila</taxon>
    </lineage>
</organism>
<keyword evidence="1 3" id="KW-0732">Signal</keyword>
<dbReference type="PANTHER" id="PTHR38332">
    <property type="entry name" value="PROTEIN CBG11604"/>
    <property type="match status" value="1"/>
</dbReference>
<name>A0ABM1NM52_DROAR</name>
<keyword evidence="2" id="KW-0325">Glycoprotein</keyword>
<evidence type="ECO:0000256" key="2">
    <source>
        <dbReference type="ARBA" id="ARBA00023180"/>
    </source>
</evidence>
<dbReference type="Pfam" id="PF17064">
    <property type="entry name" value="QVR"/>
    <property type="match status" value="1"/>
</dbReference>